<proteinExistence type="predicted"/>
<keyword evidence="7" id="KW-1185">Reference proteome</keyword>
<evidence type="ECO:0000256" key="1">
    <source>
        <dbReference type="ARBA" id="ARBA00022691"/>
    </source>
</evidence>
<evidence type="ECO:0000259" key="5">
    <source>
        <dbReference type="PROSITE" id="PS51918"/>
    </source>
</evidence>
<dbReference type="InterPro" id="IPR023885">
    <property type="entry name" value="4Fe4S-binding_SPASM_dom"/>
</dbReference>
<reference evidence="6 7" key="1">
    <citation type="journal article" date="2017" name="Int. J. Syst. Evol. Microbiol.">
        <title>Bacillus notoginsengisoli sp. nov., a novel bacterium isolated from the rhizosphere of Panax notoginseng.</title>
        <authorList>
            <person name="Zhang M.Y."/>
            <person name="Cheng J."/>
            <person name="Cai Y."/>
            <person name="Zhang T.Y."/>
            <person name="Wu Y.Y."/>
            <person name="Manikprabhu D."/>
            <person name="Li W.J."/>
            <person name="Zhang Y.X."/>
        </authorList>
    </citation>
    <scope>NUCLEOTIDE SEQUENCE [LARGE SCALE GENOMIC DNA]</scope>
    <source>
        <strain evidence="6 7">JCM 30743</strain>
    </source>
</reference>
<dbReference type="InterPro" id="IPR058240">
    <property type="entry name" value="rSAM_sf"/>
</dbReference>
<keyword evidence="1" id="KW-0949">S-adenosyl-L-methionine</keyword>
<dbReference type="GO" id="GO:0046872">
    <property type="term" value="F:metal ion binding"/>
    <property type="evidence" value="ECO:0007669"/>
    <property type="project" value="UniProtKB-KW"/>
</dbReference>
<dbReference type="PROSITE" id="PS51918">
    <property type="entry name" value="RADICAL_SAM"/>
    <property type="match status" value="1"/>
</dbReference>
<sequence length="429" mass="48776">MKRGAKLERISDSVVAYTRKNQFIVHNFILNSWIVVDEDQIEFVKENIINGLPGFSPETKKIENLIKLYKLAQTENEIPSMSQVNIPKVVYFVATYNCNINCIYCYAEAGPARKLPNEMKTDETLKTISELKDIGIETIVFTGGEVSLRKDLFTLLTHAKNIGLKANIISNGSFIRTREIAEKLANLCNLITISLDSLDEEEHDKNRGKNSWNNAKTAIDLLLEAGASIKINQTVTLNNKDAIDKLRVFTDENNIRLNVVPFGEMGRGKEKQDFALQVSDRLQIELDSTRNRMSRNETQIQPFIINQHCGFGIGEFSIDLVGDVYLCKLLHTPKLKAGNVREQPIKDIITNSAAFNKARNSRVDNLKKCKDCTFKYLCAGGCRGLQYELTSNLDGVDHTECDINKELLLESMWLFFNRDKELKKNEYIY</sequence>
<dbReference type="Proteomes" id="UP000284416">
    <property type="component" value="Unassembled WGS sequence"/>
</dbReference>
<dbReference type="SFLD" id="SFLDG01067">
    <property type="entry name" value="SPASM/twitch_domain_containing"/>
    <property type="match status" value="1"/>
</dbReference>
<dbReference type="Gene3D" id="3.20.20.70">
    <property type="entry name" value="Aldolase class I"/>
    <property type="match status" value="1"/>
</dbReference>
<comment type="caution">
    <text evidence="6">The sequence shown here is derived from an EMBL/GenBank/DDBJ whole genome shotgun (WGS) entry which is preliminary data.</text>
</comment>
<dbReference type="NCBIfam" id="TIGR04085">
    <property type="entry name" value="rSAM_more_4Fe4S"/>
    <property type="match status" value="1"/>
</dbReference>
<keyword evidence="2" id="KW-0479">Metal-binding</keyword>
<feature type="domain" description="Radical SAM core" evidence="5">
    <location>
        <begin position="84"/>
        <end position="301"/>
    </location>
</feature>
<dbReference type="InterPro" id="IPR006638">
    <property type="entry name" value="Elp3/MiaA/NifB-like_rSAM"/>
</dbReference>
<dbReference type="EMBL" id="QWEG01000012">
    <property type="protein sequence ID" value="RHW36032.1"/>
    <property type="molecule type" value="Genomic_DNA"/>
</dbReference>
<dbReference type="SMART" id="SM00729">
    <property type="entry name" value="Elp3"/>
    <property type="match status" value="1"/>
</dbReference>
<evidence type="ECO:0000256" key="2">
    <source>
        <dbReference type="ARBA" id="ARBA00022723"/>
    </source>
</evidence>
<dbReference type="PANTHER" id="PTHR11228:SF7">
    <property type="entry name" value="PQQA PEPTIDE CYCLASE"/>
    <property type="match status" value="1"/>
</dbReference>
<dbReference type="SUPFAM" id="SSF102114">
    <property type="entry name" value="Radical SAM enzymes"/>
    <property type="match status" value="1"/>
</dbReference>
<accession>A0A417YQB8</accession>
<keyword evidence="3" id="KW-0408">Iron</keyword>
<evidence type="ECO:0000256" key="3">
    <source>
        <dbReference type="ARBA" id="ARBA00023004"/>
    </source>
</evidence>
<protein>
    <submittedName>
        <fullName evidence="6">Radical SAM protein</fullName>
    </submittedName>
</protein>
<name>A0A417YQB8_9BACI</name>
<evidence type="ECO:0000313" key="6">
    <source>
        <dbReference type="EMBL" id="RHW36032.1"/>
    </source>
</evidence>
<organism evidence="6 7">
    <name type="scientific">Neobacillus notoginsengisoli</name>
    <dbReference type="NCBI Taxonomy" id="1578198"/>
    <lineage>
        <taxon>Bacteria</taxon>
        <taxon>Bacillati</taxon>
        <taxon>Bacillota</taxon>
        <taxon>Bacilli</taxon>
        <taxon>Bacillales</taxon>
        <taxon>Bacillaceae</taxon>
        <taxon>Neobacillus</taxon>
    </lineage>
</organism>
<dbReference type="PANTHER" id="PTHR11228">
    <property type="entry name" value="RADICAL SAM DOMAIN PROTEIN"/>
    <property type="match status" value="1"/>
</dbReference>
<keyword evidence="4" id="KW-0411">Iron-sulfur</keyword>
<dbReference type="AlphaFoldDB" id="A0A417YQB8"/>
<dbReference type="Pfam" id="PF04055">
    <property type="entry name" value="Radical_SAM"/>
    <property type="match status" value="1"/>
</dbReference>
<dbReference type="GO" id="GO:0003824">
    <property type="term" value="F:catalytic activity"/>
    <property type="evidence" value="ECO:0007669"/>
    <property type="project" value="InterPro"/>
</dbReference>
<dbReference type="SFLD" id="SFLDS00029">
    <property type="entry name" value="Radical_SAM"/>
    <property type="match status" value="1"/>
</dbReference>
<dbReference type="InterPro" id="IPR007197">
    <property type="entry name" value="rSAM"/>
</dbReference>
<dbReference type="SFLD" id="SFLDG01386">
    <property type="entry name" value="main_SPASM_domain-containing"/>
    <property type="match status" value="1"/>
</dbReference>
<dbReference type="InterPro" id="IPR013785">
    <property type="entry name" value="Aldolase_TIM"/>
</dbReference>
<gene>
    <name evidence="6" type="ORF">D1B31_18280</name>
</gene>
<dbReference type="InterPro" id="IPR050377">
    <property type="entry name" value="Radical_SAM_PqqE_MftC-like"/>
</dbReference>
<dbReference type="GO" id="GO:0051536">
    <property type="term" value="F:iron-sulfur cluster binding"/>
    <property type="evidence" value="ECO:0007669"/>
    <property type="project" value="UniProtKB-KW"/>
</dbReference>
<evidence type="ECO:0000256" key="4">
    <source>
        <dbReference type="ARBA" id="ARBA00023014"/>
    </source>
</evidence>
<evidence type="ECO:0000313" key="7">
    <source>
        <dbReference type="Proteomes" id="UP000284416"/>
    </source>
</evidence>
<dbReference type="Pfam" id="PF13186">
    <property type="entry name" value="SPASM"/>
    <property type="match status" value="1"/>
</dbReference>
<dbReference type="CDD" id="cd01335">
    <property type="entry name" value="Radical_SAM"/>
    <property type="match status" value="1"/>
</dbReference>